<dbReference type="RefSeq" id="WP_063232926.1">
    <property type="nucleotide sequence ID" value="NZ_BCVO01000004.1"/>
</dbReference>
<dbReference type="EMBL" id="CP017704">
    <property type="protein sequence ID" value="ASS96089.1"/>
    <property type="molecule type" value="Genomic_DNA"/>
</dbReference>
<accession>A0A223ELE4</accession>
<dbReference type="AlphaFoldDB" id="A0A223ELE4"/>
<organism evidence="2 3">
    <name type="scientific">Peribacillus simplex NBRC 15720 = DSM 1321</name>
    <dbReference type="NCBI Taxonomy" id="1349754"/>
    <lineage>
        <taxon>Bacteria</taxon>
        <taxon>Bacillati</taxon>
        <taxon>Bacillota</taxon>
        <taxon>Bacilli</taxon>
        <taxon>Bacillales</taxon>
        <taxon>Bacillaceae</taxon>
        <taxon>Peribacillus</taxon>
    </lineage>
</organism>
<dbReference type="Pfam" id="PF01370">
    <property type="entry name" value="Epimerase"/>
    <property type="match status" value="1"/>
</dbReference>
<evidence type="ECO:0000259" key="1">
    <source>
        <dbReference type="Pfam" id="PF01370"/>
    </source>
</evidence>
<dbReference type="InterPro" id="IPR050177">
    <property type="entry name" value="Lipid_A_modif_metabolic_enz"/>
</dbReference>
<evidence type="ECO:0000313" key="3">
    <source>
        <dbReference type="Proteomes" id="UP000214618"/>
    </source>
</evidence>
<feature type="domain" description="NAD-dependent epimerase/dehydratase" evidence="1">
    <location>
        <begin position="44"/>
        <end position="203"/>
    </location>
</feature>
<protein>
    <submittedName>
        <fullName evidence="2">UDP-glucose 4-epimerase</fullName>
    </submittedName>
</protein>
<dbReference type="Proteomes" id="UP000214618">
    <property type="component" value="Chromosome"/>
</dbReference>
<reference evidence="2 3" key="1">
    <citation type="submission" date="2016-10" db="EMBL/GenBank/DDBJ databases">
        <title>The whole genome sequencing and assembly of Bacillus simplex DSM 1321 strain.</title>
        <authorList>
            <person name="Park M.-K."/>
            <person name="Lee Y.-J."/>
            <person name="Yi H."/>
            <person name="Bahn Y.-S."/>
            <person name="Kim J.F."/>
            <person name="Lee D.-W."/>
        </authorList>
    </citation>
    <scope>NUCLEOTIDE SEQUENCE [LARGE SCALE GENOMIC DNA]</scope>
    <source>
        <strain evidence="2 3">DSM 1321</strain>
    </source>
</reference>
<dbReference type="SUPFAM" id="SSF51735">
    <property type="entry name" value="NAD(P)-binding Rossmann-fold domains"/>
    <property type="match status" value="1"/>
</dbReference>
<dbReference type="InterPro" id="IPR001509">
    <property type="entry name" value="Epimerase_deHydtase"/>
</dbReference>
<dbReference type="PANTHER" id="PTHR43245">
    <property type="entry name" value="BIFUNCTIONAL POLYMYXIN RESISTANCE PROTEIN ARNA"/>
    <property type="match status" value="1"/>
</dbReference>
<proteinExistence type="predicted"/>
<sequence length="295" mass="33995">MKILITGEKSYVGINLKKWLIQFPDKYTVDFISLRNDNWKEVDFSVYDVLFHAAALVHLKEHLDMESSYMKVNRDLTIELADKAKRSGINHFIFMSTISVYGLSGNVGKELVIDKYTPCNPTTLYGKSKLKAEIELSKLNDENFKVAIMRAPMIYGPNCPGNYARLRKLVKLIPIFPNINNKRSMIFIDNLSEFIRLIIENKDFGLFFPQNKEFVDTTELVKLISKENSKKIYFSRVLAFGIFQLRKQINIVDKVFGNLVIDSNLSNYLNFNYCVADLAKSVVICESKDKEKVLL</sequence>
<evidence type="ECO:0000313" key="2">
    <source>
        <dbReference type="EMBL" id="ASS96089.1"/>
    </source>
</evidence>
<gene>
    <name evidence="2" type="ORF">BS1321_20555</name>
</gene>
<name>A0A223ELE4_9BACI</name>
<dbReference type="InterPro" id="IPR036291">
    <property type="entry name" value="NAD(P)-bd_dom_sf"/>
</dbReference>
<dbReference type="Gene3D" id="3.40.50.720">
    <property type="entry name" value="NAD(P)-binding Rossmann-like Domain"/>
    <property type="match status" value="1"/>
</dbReference>
<dbReference type="OrthoDB" id="9808602at2"/>
<dbReference type="GeneID" id="56475163"/>
<dbReference type="PANTHER" id="PTHR43245:SF58">
    <property type="entry name" value="BLL5923 PROTEIN"/>
    <property type="match status" value="1"/>
</dbReference>